<evidence type="ECO:0000256" key="1">
    <source>
        <dbReference type="ARBA" id="ARBA00006328"/>
    </source>
</evidence>
<evidence type="ECO:0000256" key="2">
    <source>
        <dbReference type="ARBA" id="ARBA00022857"/>
    </source>
</evidence>
<evidence type="ECO:0000313" key="4">
    <source>
        <dbReference type="EMBL" id="KAJ8456352.1"/>
    </source>
</evidence>
<feature type="domain" description="NmrA-like" evidence="3">
    <location>
        <begin position="5"/>
        <end position="273"/>
    </location>
</feature>
<dbReference type="AlphaFoldDB" id="A0AAD7TGP3"/>
<dbReference type="PANTHER" id="PTHR42748">
    <property type="entry name" value="NITROGEN METABOLITE REPRESSION PROTEIN NMRA FAMILY MEMBER"/>
    <property type="match status" value="1"/>
</dbReference>
<keyword evidence="5" id="KW-1185">Reference proteome</keyword>
<evidence type="ECO:0000259" key="3">
    <source>
        <dbReference type="Pfam" id="PF05368"/>
    </source>
</evidence>
<dbReference type="Pfam" id="PF05368">
    <property type="entry name" value="NmrA"/>
    <property type="match status" value="1"/>
</dbReference>
<accession>A0AAD7TGP3</accession>
<gene>
    <name evidence="4" type="ORF">ONZ51_g12177</name>
</gene>
<sequence length="350" mass="39453">MSSDKKIILVIGATGAQGLAVIDALLKPAEDGSPSPYAVRALTRDPTNRRAQELRAKGVELVKGKLEDLDSVLEAMRGAYGAFVNTDSFTIGEVKEVYYGIRIFEAAKQVKTLKHYVWSGLDNVFKKGNYNPAYYAEHYTGKCRVSDWMRSQESIVSDDNMSWSVLTTGPYMDMLNLSVFGPIKVKDDGTYIFSSPIGAGHVPMIALPDLGYFARYIFDNRKATSAQELEIATDWVGWDYLVETFTKVTGKKAEFVPQTTEEWLARYDESYLNSPLAGERSVGDGSTTVAENFTKWWNLYRDDLIKRDFDWIRRVNPKGYTLESWMRATGYSGDSISDDLLKDHEDRKGH</sequence>
<dbReference type="InterPro" id="IPR008030">
    <property type="entry name" value="NmrA-like"/>
</dbReference>
<name>A0AAD7TGP3_9APHY</name>
<dbReference type="GO" id="GO:0005634">
    <property type="term" value="C:nucleus"/>
    <property type="evidence" value="ECO:0007669"/>
    <property type="project" value="TreeGrafter"/>
</dbReference>
<dbReference type="EMBL" id="JAPEVG010000694">
    <property type="protein sequence ID" value="KAJ8456352.1"/>
    <property type="molecule type" value="Genomic_DNA"/>
</dbReference>
<comment type="caution">
    <text evidence="4">The sequence shown here is derived from an EMBL/GenBank/DDBJ whole genome shotgun (WGS) entry which is preliminary data.</text>
</comment>
<protein>
    <recommendedName>
        <fullName evidence="3">NmrA-like domain-containing protein</fullName>
    </recommendedName>
</protein>
<comment type="similarity">
    <text evidence="1">Belongs to the NmrA-type oxidoreductase family.</text>
</comment>
<dbReference type="Gene3D" id="3.40.50.720">
    <property type="entry name" value="NAD(P)-binding Rossmann-like Domain"/>
    <property type="match status" value="1"/>
</dbReference>
<dbReference type="Proteomes" id="UP001215151">
    <property type="component" value="Unassembled WGS sequence"/>
</dbReference>
<dbReference type="PANTHER" id="PTHR42748:SF14">
    <property type="entry name" value="SNOAL-LIKE DOMAIN-CONTAINING PROTEIN"/>
    <property type="match status" value="1"/>
</dbReference>
<dbReference type="InterPro" id="IPR051164">
    <property type="entry name" value="NmrA-like_oxidored"/>
</dbReference>
<dbReference type="Gene3D" id="3.90.25.10">
    <property type="entry name" value="UDP-galactose 4-epimerase, domain 1"/>
    <property type="match status" value="1"/>
</dbReference>
<evidence type="ECO:0000313" key="5">
    <source>
        <dbReference type="Proteomes" id="UP001215151"/>
    </source>
</evidence>
<reference evidence="4" key="1">
    <citation type="submission" date="2022-11" db="EMBL/GenBank/DDBJ databases">
        <title>Genome Sequence of Cubamyces cubensis.</title>
        <authorList>
            <person name="Buettner E."/>
        </authorList>
    </citation>
    <scope>NUCLEOTIDE SEQUENCE</scope>
    <source>
        <strain evidence="4">MPL-01</strain>
    </source>
</reference>
<organism evidence="4 5">
    <name type="scientific">Trametes cubensis</name>
    <dbReference type="NCBI Taxonomy" id="1111947"/>
    <lineage>
        <taxon>Eukaryota</taxon>
        <taxon>Fungi</taxon>
        <taxon>Dikarya</taxon>
        <taxon>Basidiomycota</taxon>
        <taxon>Agaricomycotina</taxon>
        <taxon>Agaricomycetes</taxon>
        <taxon>Polyporales</taxon>
        <taxon>Polyporaceae</taxon>
        <taxon>Trametes</taxon>
    </lineage>
</organism>
<dbReference type="InterPro" id="IPR036291">
    <property type="entry name" value="NAD(P)-bd_dom_sf"/>
</dbReference>
<dbReference type="CDD" id="cd05251">
    <property type="entry name" value="NmrA_like_SDR_a"/>
    <property type="match status" value="1"/>
</dbReference>
<proteinExistence type="inferred from homology"/>
<keyword evidence="2" id="KW-0521">NADP</keyword>
<dbReference type="SUPFAM" id="SSF51735">
    <property type="entry name" value="NAD(P)-binding Rossmann-fold domains"/>
    <property type="match status" value="1"/>
</dbReference>